<evidence type="ECO:0000313" key="1">
    <source>
        <dbReference type="EMBL" id="KAK3686690.1"/>
    </source>
</evidence>
<accession>A0ACC3MFN5</accession>
<reference evidence="1" key="1">
    <citation type="submission" date="2023-07" db="EMBL/GenBank/DDBJ databases">
        <title>Black Yeasts Isolated from many extreme environments.</title>
        <authorList>
            <person name="Coleine C."/>
            <person name="Stajich J.E."/>
            <person name="Selbmann L."/>
        </authorList>
    </citation>
    <scope>NUCLEOTIDE SEQUENCE</scope>
    <source>
        <strain evidence="1">CCFEE 5714</strain>
    </source>
</reference>
<proteinExistence type="predicted"/>
<evidence type="ECO:0000313" key="2">
    <source>
        <dbReference type="Proteomes" id="UP001281147"/>
    </source>
</evidence>
<sequence length="371" mass="40655">MFMNYMDYCWDEVTIMFTTAQVARMHATLLGPRASVLGSNFCEFILQTGTALHEVDSTFEFLMTDWNSDGSQDLVAIKKRNTGTNSTEIHVLSGATRFQTFLLQTGTGLHETDDPLHILSGATRSQNSLLQTGTGLHETEDTLRALSGATSFQIPLLQTGTELHETDDSFQFLLTQDRDVVAIKKRGTGTNSTEVHRLSRASQFRAFNLQTGTALHETDGTFQFLMVDWNRDGADDLVAIKKSGTGTKSTEVHILSGASNFERYLLRTGTPLPETGQSTKFLLTDWKGDGRADLVAVRNSGTSAEKTSIHILSGATRFQTFLLQTDTALHKTDGTFDFAMADWDRTGPPDLVAIKKTGTGTNSTEVHVLAG</sequence>
<name>A0ACC3MFN5_9PEZI</name>
<dbReference type="EMBL" id="JAUTXU010000307">
    <property type="protein sequence ID" value="KAK3686690.1"/>
    <property type="molecule type" value="Genomic_DNA"/>
</dbReference>
<comment type="caution">
    <text evidence="1">The sequence shown here is derived from an EMBL/GenBank/DDBJ whole genome shotgun (WGS) entry which is preliminary data.</text>
</comment>
<keyword evidence="2" id="KW-1185">Reference proteome</keyword>
<protein>
    <submittedName>
        <fullName evidence="1">Uncharacterized protein</fullName>
    </submittedName>
</protein>
<gene>
    <name evidence="1" type="ORF">LTR37_019570</name>
</gene>
<dbReference type="Proteomes" id="UP001281147">
    <property type="component" value="Unassembled WGS sequence"/>
</dbReference>
<organism evidence="1 2">
    <name type="scientific">Vermiconidia calcicola</name>
    <dbReference type="NCBI Taxonomy" id="1690605"/>
    <lineage>
        <taxon>Eukaryota</taxon>
        <taxon>Fungi</taxon>
        <taxon>Dikarya</taxon>
        <taxon>Ascomycota</taxon>
        <taxon>Pezizomycotina</taxon>
        <taxon>Dothideomycetes</taxon>
        <taxon>Dothideomycetidae</taxon>
        <taxon>Mycosphaerellales</taxon>
        <taxon>Extremaceae</taxon>
        <taxon>Vermiconidia</taxon>
    </lineage>
</organism>